<dbReference type="Proteomes" id="UP000225108">
    <property type="component" value="Unassembled WGS sequence"/>
</dbReference>
<evidence type="ECO:0000256" key="8">
    <source>
        <dbReference type="SAM" id="Phobius"/>
    </source>
</evidence>
<organism evidence="10 11">
    <name type="scientific">Williamsia marianensis</name>
    <dbReference type="NCBI Taxonomy" id="85044"/>
    <lineage>
        <taxon>Bacteria</taxon>
        <taxon>Bacillati</taxon>
        <taxon>Actinomycetota</taxon>
        <taxon>Actinomycetes</taxon>
        <taxon>Mycobacteriales</taxon>
        <taxon>Nocardiaceae</taxon>
        <taxon>Williamsia</taxon>
    </lineage>
</organism>
<feature type="transmembrane region" description="Helical" evidence="8">
    <location>
        <begin position="364"/>
        <end position="386"/>
    </location>
</feature>
<feature type="transmembrane region" description="Helical" evidence="8">
    <location>
        <begin position="245"/>
        <end position="264"/>
    </location>
</feature>
<feature type="transmembrane region" description="Helical" evidence="8">
    <location>
        <begin position="71"/>
        <end position="93"/>
    </location>
</feature>
<evidence type="ECO:0000256" key="1">
    <source>
        <dbReference type="ARBA" id="ARBA00004651"/>
    </source>
</evidence>
<dbReference type="EMBL" id="PEBD01000011">
    <property type="protein sequence ID" value="PHV64959.1"/>
    <property type="molecule type" value="Genomic_DNA"/>
</dbReference>
<keyword evidence="5 8" id="KW-0812">Transmembrane</keyword>
<gene>
    <name evidence="10" type="ORF">CSW57_21910</name>
</gene>
<feature type="transmembrane region" description="Helical" evidence="8">
    <location>
        <begin position="306"/>
        <end position="327"/>
    </location>
</feature>
<dbReference type="PANTHER" id="PTHR23502">
    <property type="entry name" value="MAJOR FACILITATOR SUPERFAMILY"/>
    <property type="match status" value="1"/>
</dbReference>
<keyword evidence="6 8" id="KW-1133">Transmembrane helix</keyword>
<feature type="transmembrane region" description="Helical" evidence="8">
    <location>
        <begin position="160"/>
        <end position="181"/>
    </location>
</feature>
<protein>
    <submittedName>
        <fullName evidence="10">Bcr/CflA family drug resistance efflux transporter</fullName>
    </submittedName>
</protein>
<feature type="transmembrane region" description="Helical" evidence="8">
    <location>
        <begin position="42"/>
        <end position="64"/>
    </location>
</feature>
<keyword evidence="3" id="KW-0813">Transport</keyword>
<dbReference type="Gene3D" id="1.20.1720.10">
    <property type="entry name" value="Multidrug resistance protein D"/>
    <property type="match status" value="1"/>
</dbReference>
<accession>A0A2G3PGM1</accession>
<evidence type="ECO:0000313" key="11">
    <source>
        <dbReference type="Proteomes" id="UP000225108"/>
    </source>
</evidence>
<dbReference type="InterPro" id="IPR005829">
    <property type="entry name" value="Sugar_transporter_CS"/>
</dbReference>
<feature type="domain" description="Major facilitator superfamily (MFS) profile" evidence="9">
    <location>
        <begin position="6"/>
        <end position="391"/>
    </location>
</feature>
<evidence type="ECO:0000256" key="3">
    <source>
        <dbReference type="ARBA" id="ARBA00022448"/>
    </source>
</evidence>
<sequence>MPGPTMIFVLAFMSAVSPFSTDMYLPAFPAMADELGATASQIQLTLTAFLIGLAFGQLVIGVLSDSFGRRVPMLVGAGACSIASAMCAVAPTIEVLTVSRFAQGFAGSAGIVLARAVVSDRAHGAAAARSFTAMMTVGSVAPVIGPVVGGLVISGAGWRSVFWTLTALNLLMLLGAILFVPESLPRDRRQRGGGRALMVSAGRVLGNRDYLGYTLTLAFAFMVLFGFISASPFVIQNIMGLSTTAYSVAFATICASIAITSVTSMRLVTKCSPLRLLRGGVIALVGLTFALLIATTVGDVPRWPTLLLFLLIVGSLGFVFGNAIALASAQVRHAAGIGSAILGATQFTFGAIASPLVGLGGDDVAAPMGLTLFVAAILSALALFTLPRRTNRSSA</sequence>
<feature type="transmembrane region" description="Helical" evidence="8">
    <location>
        <begin position="130"/>
        <end position="154"/>
    </location>
</feature>
<comment type="subcellular location">
    <subcellularLocation>
        <location evidence="1">Cell membrane</location>
        <topology evidence="1">Multi-pass membrane protein</topology>
    </subcellularLocation>
</comment>
<name>A0A2G3PGM1_WILMA</name>
<evidence type="ECO:0000256" key="4">
    <source>
        <dbReference type="ARBA" id="ARBA00022475"/>
    </source>
</evidence>
<dbReference type="AlphaFoldDB" id="A0A2G3PGM1"/>
<dbReference type="GO" id="GO:0042910">
    <property type="term" value="F:xenobiotic transmembrane transporter activity"/>
    <property type="evidence" value="ECO:0007669"/>
    <property type="project" value="InterPro"/>
</dbReference>
<dbReference type="InterPro" id="IPR004812">
    <property type="entry name" value="Efflux_drug-R_Bcr/CmlA"/>
</dbReference>
<keyword evidence="7 8" id="KW-0472">Membrane</keyword>
<comment type="similarity">
    <text evidence="2">Belongs to the major facilitator superfamily. Bcr/CmlA family.</text>
</comment>
<evidence type="ECO:0000256" key="2">
    <source>
        <dbReference type="ARBA" id="ARBA00006236"/>
    </source>
</evidence>
<evidence type="ECO:0000256" key="5">
    <source>
        <dbReference type="ARBA" id="ARBA00022692"/>
    </source>
</evidence>
<dbReference type="CDD" id="cd17320">
    <property type="entry name" value="MFS_MdfA_MDR_like"/>
    <property type="match status" value="1"/>
</dbReference>
<dbReference type="GO" id="GO:1990961">
    <property type="term" value="P:xenobiotic detoxification by transmembrane export across the plasma membrane"/>
    <property type="evidence" value="ECO:0007669"/>
    <property type="project" value="InterPro"/>
</dbReference>
<dbReference type="InterPro" id="IPR011701">
    <property type="entry name" value="MFS"/>
</dbReference>
<feature type="transmembrane region" description="Helical" evidence="8">
    <location>
        <begin position="276"/>
        <end position="294"/>
    </location>
</feature>
<dbReference type="SUPFAM" id="SSF103473">
    <property type="entry name" value="MFS general substrate transporter"/>
    <property type="match status" value="1"/>
</dbReference>
<evidence type="ECO:0000256" key="7">
    <source>
        <dbReference type="ARBA" id="ARBA00023136"/>
    </source>
</evidence>
<dbReference type="NCBIfam" id="TIGR00710">
    <property type="entry name" value="efflux_Bcr_CflA"/>
    <property type="match status" value="1"/>
</dbReference>
<feature type="transmembrane region" description="Helical" evidence="8">
    <location>
        <begin position="99"/>
        <end position="118"/>
    </location>
</feature>
<feature type="transmembrane region" description="Helical" evidence="8">
    <location>
        <begin position="334"/>
        <end position="358"/>
    </location>
</feature>
<dbReference type="GO" id="GO:0005886">
    <property type="term" value="C:plasma membrane"/>
    <property type="evidence" value="ECO:0007669"/>
    <property type="project" value="UniProtKB-SubCell"/>
</dbReference>
<dbReference type="InterPro" id="IPR020846">
    <property type="entry name" value="MFS_dom"/>
</dbReference>
<dbReference type="PANTHER" id="PTHR23502:SF132">
    <property type="entry name" value="POLYAMINE TRANSPORTER 2-RELATED"/>
    <property type="match status" value="1"/>
</dbReference>
<dbReference type="PROSITE" id="PS50850">
    <property type="entry name" value="MFS"/>
    <property type="match status" value="1"/>
</dbReference>
<comment type="caution">
    <text evidence="10">The sequence shown here is derived from an EMBL/GenBank/DDBJ whole genome shotgun (WGS) entry which is preliminary data.</text>
</comment>
<feature type="transmembrane region" description="Helical" evidence="8">
    <location>
        <begin position="210"/>
        <end position="233"/>
    </location>
</feature>
<evidence type="ECO:0000259" key="9">
    <source>
        <dbReference type="PROSITE" id="PS50850"/>
    </source>
</evidence>
<evidence type="ECO:0000313" key="10">
    <source>
        <dbReference type="EMBL" id="PHV64959.1"/>
    </source>
</evidence>
<dbReference type="Pfam" id="PF07690">
    <property type="entry name" value="MFS_1"/>
    <property type="match status" value="1"/>
</dbReference>
<dbReference type="PROSITE" id="PS00216">
    <property type="entry name" value="SUGAR_TRANSPORT_1"/>
    <property type="match status" value="1"/>
</dbReference>
<proteinExistence type="inferred from homology"/>
<evidence type="ECO:0000256" key="6">
    <source>
        <dbReference type="ARBA" id="ARBA00022989"/>
    </source>
</evidence>
<reference evidence="10 11" key="1">
    <citation type="submission" date="2017-10" db="EMBL/GenBank/DDBJ databases">
        <title>The draft genome sequence of Williamsia sp. BULT 1.1 isolated from the semi-arid grassland soils from South Africa.</title>
        <authorList>
            <person name="Kabwe M.H."/>
            <person name="Govender N."/>
            <person name="Mutseka Lunga P."/>
            <person name="Vikram S."/>
            <person name="Makhalanyane T.P."/>
        </authorList>
    </citation>
    <scope>NUCLEOTIDE SEQUENCE [LARGE SCALE GENOMIC DNA]</scope>
    <source>
        <strain evidence="10 11">BULT 1.1</strain>
    </source>
</reference>
<keyword evidence="4" id="KW-1003">Cell membrane</keyword>
<dbReference type="InterPro" id="IPR036259">
    <property type="entry name" value="MFS_trans_sf"/>
</dbReference>